<keyword evidence="3" id="KW-1185">Reference proteome</keyword>
<dbReference type="EMBL" id="JABCKV010000013">
    <property type="protein sequence ID" value="KAG5647065.1"/>
    <property type="molecule type" value="Genomic_DNA"/>
</dbReference>
<evidence type="ECO:0000256" key="1">
    <source>
        <dbReference type="SAM" id="MobiDB-lite"/>
    </source>
</evidence>
<dbReference type="Proteomes" id="UP000775547">
    <property type="component" value="Unassembled WGS sequence"/>
</dbReference>
<feature type="region of interest" description="Disordered" evidence="1">
    <location>
        <begin position="91"/>
        <end position="114"/>
    </location>
</feature>
<organism evidence="2 3">
    <name type="scientific">Asterophora parasitica</name>
    <dbReference type="NCBI Taxonomy" id="117018"/>
    <lineage>
        <taxon>Eukaryota</taxon>
        <taxon>Fungi</taxon>
        <taxon>Dikarya</taxon>
        <taxon>Basidiomycota</taxon>
        <taxon>Agaricomycotina</taxon>
        <taxon>Agaricomycetes</taxon>
        <taxon>Agaricomycetidae</taxon>
        <taxon>Agaricales</taxon>
        <taxon>Tricholomatineae</taxon>
        <taxon>Lyophyllaceae</taxon>
        <taxon>Asterophora</taxon>
    </lineage>
</organism>
<evidence type="ECO:0000313" key="3">
    <source>
        <dbReference type="Proteomes" id="UP000775547"/>
    </source>
</evidence>
<dbReference type="OrthoDB" id="2576496at2759"/>
<proteinExistence type="predicted"/>
<accession>A0A9P7GGT6</accession>
<evidence type="ECO:0000313" key="2">
    <source>
        <dbReference type="EMBL" id="KAG5647065.1"/>
    </source>
</evidence>
<protein>
    <submittedName>
        <fullName evidence="2">Uncharacterized protein</fullName>
    </submittedName>
</protein>
<dbReference type="AlphaFoldDB" id="A0A9P7GGT6"/>
<comment type="caution">
    <text evidence="2">The sequence shown here is derived from an EMBL/GenBank/DDBJ whole genome shotgun (WGS) entry which is preliminary data.</text>
</comment>
<name>A0A9P7GGT6_9AGAR</name>
<gene>
    <name evidence="2" type="ORF">DXG03_001435</name>
</gene>
<reference evidence="2" key="1">
    <citation type="submission" date="2020-07" db="EMBL/GenBank/DDBJ databases">
        <authorList>
            <person name="Nieuwenhuis M."/>
            <person name="Van De Peppel L.J.J."/>
        </authorList>
    </citation>
    <scope>NUCLEOTIDE SEQUENCE</scope>
    <source>
        <strain evidence="2">AP01</strain>
        <tissue evidence="2">Mycelium</tissue>
    </source>
</reference>
<reference evidence="2" key="2">
    <citation type="submission" date="2021-10" db="EMBL/GenBank/DDBJ databases">
        <title>Phylogenomics reveals ancestral predisposition of the termite-cultivated fungus Termitomyces towards a domesticated lifestyle.</title>
        <authorList>
            <person name="Auxier B."/>
            <person name="Grum-Grzhimaylo A."/>
            <person name="Cardenas M.E."/>
            <person name="Lodge J.D."/>
            <person name="Laessoe T."/>
            <person name="Pedersen O."/>
            <person name="Smith M.E."/>
            <person name="Kuyper T.W."/>
            <person name="Franco-Molano E.A."/>
            <person name="Baroni T.J."/>
            <person name="Aanen D.K."/>
        </authorList>
    </citation>
    <scope>NUCLEOTIDE SEQUENCE</scope>
    <source>
        <strain evidence="2">AP01</strain>
        <tissue evidence="2">Mycelium</tissue>
    </source>
</reference>
<sequence length="188" mass="20946">MKGCRPSAVLRSSTILKHFQDEHSHLNGKVVELPSEILRPSWGPFYPSAAIPPPPELPANPKPGCVLVTASPCTTRNRICPFIPALTPSRSSTPYALPRKRQIPKEKPDEQDEDELLVPNFDPLPGYPESACNRPQDLIVWRRPTVFEMDVARPLAMHNGPIRQTSVSILYDAFAKHVGELERKGLLS</sequence>